<keyword evidence="3" id="KW-1185">Reference proteome</keyword>
<feature type="chain" id="PRO_5042235554" evidence="1">
    <location>
        <begin position="18"/>
        <end position="76"/>
    </location>
</feature>
<gene>
    <name evidence="2" type="ORF">DNG_08004</name>
</gene>
<comment type="caution">
    <text evidence="2">The sequence shown here is derived from an EMBL/GenBank/DDBJ whole genome shotgun (WGS) entry which is preliminary data.</text>
</comment>
<keyword evidence="1" id="KW-0732">Signal</keyword>
<protein>
    <submittedName>
        <fullName evidence="2">Uncharacterized protein</fullName>
    </submittedName>
</protein>
<dbReference type="PROSITE" id="PS51257">
    <property type="entry name" value="PROKAR_LIPOPROTEIN"/>
    <property type="match status" value="1"/>
</dbReference>
<dbReference type="AlphaFoldDB" id="A0AAE8N3J0"/>
<name>A0AAE8N3J0_9PEZI</name>
<evidence type="ECO:0000256" key="1">
    <source>
        <dbReference type="SAM" id="SignalP"/>
    </source>
</evidence>
<dbReference type="Proteomes" id="UP001187682">
    <property type="component" value="Unassembled WGS sequence"/>
</dbReference>
<sequence length="76" mass="8111">MQFKAVILATLAAVATASPTSPPVGCTPATYACTTSPAGKPGWKVCDTQHVWQFAGECPPKTKCYFNEQNQSPYCI</sequence>
<evidence type="ECO:0000313" key="3">
    <source>
        <dbReference type="Proteomes" id="UP001187682"/>
    </source>
</evidence>
<organism evidence="2 3">
    <name type="scientific">Cephalotrichum gorgonifer</name>
    <dbReference type="NCBI Taxonomy" id="2041049"/>
    <lineage>
        <taxon>Eukaryota</taxon>
        <taxon>Fungi</taxon>
        <taxon>Dikarya</taxon>
        <taxon>Ascomycota</taxon>
        <taxon>Pezizomycotina</taxon>
        <taxon>Sordariomycetes</taxon>
        <taxon>Hypocreomycetidae</taxon>
        <taxon>Microascales</taxon>
        <taxon>Microascaceae</taxon>
        <taxon>Cephalotrichum</taxon>
    </lineage>
</organism>
<reference evidence="2" key="1">
    <citation type="submission" date="2018-03" db="EMBL/GenBank/DDBJ databases">
        <authorList>
            <person name="Guldener U."/>
        </authorList>
    </citation>
    <scope>NUCLEOTIDE SEQUENCE</scope>
</reference>
<evidence type="ECO:0000313" key="2">
    <source>
        <dbReference type="EMBL" id="SPO05317.1"/>
    </source>
</evidence>
<feature type="signal peptide" evidence="1">
    <location>
        <begin position="1"/>
        <end position="17"/>
    </location>
</feature>
<accession>A0AAE8N3J0</accession>
<dbReference type="EMBL" id="ONZQ02000012">
    <property type="protein sequence ID" value="SPO05317.1"/>
    <property type="molecule type" value="Genomic_DNA"/>
</dbReference>
<proteinExistence type="predicted"/>